<reference evidence="2" key="1">
    <citation type="submission" date="2016-04" db="EMBL/GenBank/DDBJ databases">
        <authorList>
            <person name="Chen L."/>
            <person name="Zhuang W."/>
            <person name="Wang G."/>
        </authorList>
    </citation>
    <scope>NUCLEOTIDE SEQUENCE [LARGE SCALE GENOMIC DNA]</scope>
    <source>
        <strain evidence="2">208</strain>
    </source>
</reference>
<gene>
    <name evidence="1" type="ORF">A4R26_07700</name>
</gene>
<evidence type="ECO:0000313" key="2">
    <source>
        <dbReference type="Proteomes" id="UP000192276"/>
    </source>
</evidence>
<dbReference type="STRING" id="550983.A4R26_07700"/>
<evidence type="ECO:0000313" key="1">
    <source>
        <dbReference type="EMBL" id="OQP46602.1"/>
    </source>
</evidence>
<proteinExistence type="predicted"/>
<name>A0A1V9EKM8_9BACT</name>
<dbReference type="Proteomes" id="UP000192276">
    <property type="component" value="Unassembled WGS sequence"/>
</dbReference>
<dbReference type="AlphaFoldDB" id="A0A1V9EKM8"/>
<sequence>MLLKPVSDGISYSYVYLFHMNDCMNLYRPFPALNNNSFYSNTDKVHTKRRPSPDQMQAKSGVYTGLVWVWQLFNISLSEIRY</sequence>
<organism evidence="1 2">
    <name type="scientific">Niastella populi</name>
    <dbReference type="NCBI Taxonomy" id="550983"/>
    <lineage>
        <taxon>Bacteria</taxon>
        <taxon>Pseudomonadati</taxon>
        <taxon>Bacteroidota</taxon>
        <taxon>Chitinophagia</taxon>
        <taxon>Chitinophagales</taxon>
        <taxon>Chitinophagaceae</taxon>
        <taxon>Niastella</taxon>
    </lineage>
</organism>
<dbReference type="EMBL" id="LWBP01000243">
    <property type="protein sequence ID" value="OQP46602.1"/>
    <property type="molecule type" value="Genomic_DNA"/>
</dbReference>
<accession>A0A1V9EKM8</accession>
<protein>
    <submittedName>
        <fullName evidence="1">Uncharacterized protein</fullName>
    </submittedName>
</protein>
<keyword evidence="2" id="KW-1185">Reference proteome</keyword>
<comment type="caution">
    <text evidence="1">The sequence shown here is derived from an EMBL/GenBank/DDBJ whole genome shotgun (WGS) entry which is preliminary data.</text>
</comment>